<dbReference type="SUPFAM" id="SSF103473">
    <property type="entry name" value="MFS general substrate transporter"/>
    <property type="match status" value="1"/>
</dbReference>
<dbReference type="PANTHER" id="PTHR43266:SF9">
    <property type="entry name" value="PERMEASE, MAJOR FACILITATOR SUPERFAMILY-RELATED"/>
    <property type="match status" value="1"/>
</dbReference>
<feature type="transmembrane region" description="Helical" evidence="7">
    <location>
        <begin position="228"/>
        <end position="248"/>
    </location>
</feature>
<gene>
    <name evidence="8" type="ORF">DWW02_20490</name>
</gene>
<feature type="transmembrane region" description="Helical" evidence="7">
    <location>
        <begin position="15"/>
        <end position="39"/>
    </location>
</feature>
<dbReference type="RefSeq" id="WP_118019246.1">
    <property type="nucleotide sequence ID" value="NZ_CAUHGS010000009.1"/>
</dbReference>
<protein>
    <submittedName>
        <fullName evidence="8">MFS transporter</fullName>
    </submittedName>
</protein>
<dbReference type="GO" id="GO:0022857">
    <property type="term" value="F:transmembrane transporter activity"/>
    <property type="evidence" value="ECO:0007669"/>
    <property type="project" value="InterPro"/>
</dbReference>
<feature type="transmembrane region" description="Helical" evidence="7">
    <location>
        <begin position="103"/>
        <end position="121"/>
    </location>
</feature>
<feature type="transmembrane region" description="Helical" evidence="7">
    <location>
        <begin position="77"/>
        <end position="96"/>
    </location>
</feature>
<dbReference type="AlphaFoldDB" id="A0A412Z1G8"/>
<evidence type="ECO:0000256" key="4">
    <source>
        <dbReference type="ARBA" id="ARBA00022692"/>
    </source>
</evidence>
<keyword evidence="3" id="KW-1003">Cell membrane</keyword>
<dbReference type="PANTHER" id="PTHR43266">
    <property type="entry name" value="MACROLIDE-EFFLUX PROTEIN"/>
    <property type="match status" value="1"/>
</dbReference>
<dbReference type="Gene3D" id="1.20.1250.20">
    <property type="entry name" value="MFS general substrate transporter like domains"/>
    <property type="match status" value="1"/>
</dbReference>
<name>A0A412Z1G8_9FIRM</name>
<evidence type="ECO:0000256" key="6">
    <source>
        <dbReference type="ARBA" id="ARBA00023136"/>
    </source>
</evidence>
<evidence type="ECO:0000256" key="2">
    <source>
        <dbReference type="ARBA" id="ARBA00022448"/>
    </source>
</evidence>
<comment type="caution">
    <text evidence="8">The sequence shown here is derived from an EMBL/GenBank/DDBJ whole genome shotgun (WGS) entry which is preliminary data.</text>
</comment>
<accession>A0A412Z1G8</accession>
<evidence type="ECO:0000313" key="8">
    <source>
        <dbReference type="EMBL" id="RGV73759.1"/>
    </source>
</evidence>
<feature type="transmembrane region" description="Helical" evidence="7">
    <location>
        <begin position="355"/>
        <end position="382"/>
    </location>
</feature>
<reference evidence="8 9" key="1">
    <citation type="submission" date="2018-08" db="EMBL/GenBank/DDBJ databases">
        <title>A genome reference for cultivated species of the human gut microbiota.</title>
        <authorList>
            <person name="Zou Y."/>
            <person name="Xue W."/>
            <person name="Luo G."/>
        </authorList>
    </citation>
    <scope>NUCLEOTIDE SEQUENCE [LARGE SCALE GENOMIC DNA]</scope>
    <source>
        <strain evidence="8 9">AF14-18</strain>
    </source>
</reference>
<dbReference type="Pfam" id="PF07690">
    <property type="entry name" value="MFS_1"/>
    <property type="match status" value="1"/>
</dbReference>
<evidence type="ECO:0000256" key="7">
    <source>
        <dbReference type="SAM" id="Phobius"/>
    </source>
</evidence>
<feature type="transmembrane region" description="Helical" evidence="7">
    <location>
        <begin position="319"/>
        <end position="343"/>
    </location>
</feature>
<evidence type="ECO:0000313" key="9">
    <source>
        <dbReference type="Proteomes" id="UP000284543"/>
    </source>
</evidence>
<feature type="transmembrane region" description="Helical" evidence="7">
    <location>
        <begin position="260"/>
        <end position="281"/>
    </location>
</feature>
<comment type="subcellular location">
    <subcellularLocation>
        <location evidence="1">Cell membrane</location>
        <topology evidence="1">Multi-pass membrane protein</topology>
    </subcellularLocation>
</comment>
<keyword evidence="6 7" id="KW-0472">Membrane</keyword>
<dbReference type="InterPro" id="IPR036259">
    <property type="entry name" value="MFS_trans_sf"/>
</dbReference>
<feature type="transmembrane region" description="Helical" evidence="7">
    <location>
        <begin position="388"/>
        <end position="406"/>
    </location>
</feature>
<keyword evidence="4 7" id="KW-0812">Transmembrane</keyword>
<dbReference type="GO" id="GO:0005886">
    <property type="term" value="C:plasma membrane"/>
    <property type="evidence" value="ECO:0007669"/>
    <property type="project" value="UniProtKB-SubCell"/>
</dbReference>
<organism evidence="8 9">
    <name type="scientific">Enterocloster bolteae</name>
    <dbReference type="NCBI Taxonomy" id="208479"/>
    <lineage>
        <taxon>Bacteria</taxon>
        <taxon>Bacillati</taxon>
        <taxon>Bacillota</taxon>
        <taxon>Clostridia</taxon>
        <taxon>Lachnospirales</taxon>
        <taxon>Lachnospiraceae</taxon>
        <taxon>Enterocloster</taxon>
    </lineage>
</organism>
<feature type="transmembrane region" description="Helical" evidence="7">
    <location>
        <begin position="161"/>
        <end position="189"/>
    </location>
</feature>
<sequence>MMANSPISGNRDFRLMVIGQIISILGSALLRFALSLYVLDITGRADIYAALYAFSNIPLLISPVGGAVADRFNRRNLMVLFDFTSGIIISLYYVSLRLGGTSIFLTGAVLILLSVISSMYGPTVTASIPLLVKEEHLEGANGLVNGVQALSNVAAPLIGGMFYGIFGVKALVCVSGTAFICSAVLELFIHIPFRKRKFTMPVIPTMAADLKEGFSYVGRNPLILRSMILASLLNLVLTPFFVVGGPVILRTAMKSTDAMYGIGMGTINLATILGALSMGAAAKKMRMENLHRLLAAIALLFLPMALSVTPAWISRGFYPSYLMFLACAVPIAMIMTIISIFVITKVQKETPNENLGKVMAIITAVSQCAAPLGQLVCGFIFQTFPARIYLPALFTCIAMAVISLAARKLWSETAVS</sequence>
<dbReference type="EMBL" id="QRZM01000009">
    <property type="protein sequence ID" value="RGV73759.1"/>
    <property type="molecule type" value="Genomic_DNA"/>
</dbReference>
<dbReference type="InterPro" id="IPR011701">
    <property type="entry name" value="MFS"/>
</dbReference>
<dbReference type="Proteomes" id="UP000284543">
    <property type="component" value="Unassembled WGS sequence"/>
</dbReference>
<evidence type="ECO:0000256" key="3">
    <source>
        <dbReference type="ARBA" id="ARBA00022475"/>
    </source>
</evidence>
<evidence type="ECO:0000256" key="5">
    <source>
        <dbReference type="ARBA" id="ARBA00022989"/>
    </source>
</evidence>
<feature type="transmembrane region" description="Helical" evidence="7">
    <location>
        <begin position="293"/>
        <end position="313"/>
    </location>
</feature>
<proteinExistence type="predicted"/>
<evidence type="ECO:0000256" key="1">
    <source>
        <dbReference type="ARBA" id="ARBA00004651"/>
    </source>
</evidence>
<keyword evidence="2" id="KW-0813">Transport</keyword>
<keyword evidence="5 7" id="KW-1133">Transmembrane helix</keyword>
<dbReference type="CDD" id="cd06173">
    <property type="entry name" value="MFS_MefA_like"/>
    <property type="match status" value="1"/>
</dbReference>
<feature type="transmembrane region" description="Helical" evidence="7">
    <location>
        <begin position="46"/>
        <end position="65"/>
    </location>
</feature>